<organism evidence="2 3">
    <name type="scientific">Hordeum vulgare subsp. vulgare</name>
    <name type="common">Domesticated barley</name>
    <dbReference type="NCBI Taxonomy" id="112509"/>
    <lineage>
        <taxon>Eukaryota</taxon>
        <taxon>Viridiplantae</taxon>
        <taxon>Streptophyta</taxon>
        <taxon>Embryophyta</taxon>
        <taxon>Tracheophyta</taxon>
        <taxon>Spermatophyta</taxon>
        <taxon>Magnoliopsida</taxon>
        <taxon>Liliopsida</taxon>
        <taxon>Poales</taxon>
        <taxon>Poaceae</taxon>
        <taxon>BOP clade</taxon>
        <taxon>Pooideae</taxon>
        <taxon>Triticodae</taxon>
        <taxon>Triticeae</taxon>
        <taxon>Hordeinae</taxon>
        <taxon>Hordeum</taxon>
    </lineage>
</organism>
<protein>
    <recommendedName>
        <fullName evidence="4">DUF4283 domain-containing protein</fullName>
    </recommendedName>
</protein>
<dbReference type="Gramene" id="HORVU.MOREX.r3.7HG0722140.1">
    <property type="protein sequence ID" value="HORVU.MOREX.r3.7HG0722140.1"/>
    <property type="gene ID" value="HORVU.MOREX.r3.7HG0722140"/>
</dbReference>
<keyword evidence="3" id="KW-1185">Reference proteome</keyword>
<feature type="region of interest" description="Disordered" evidence="1">
    <location>
        <begin position="274"/>
        <end position="299"/>
    </location>
</feature>
<feature type="compositionally biased region" description="Basic and acidic residues" evidence="1">
    <location>
        <begin position="274"/>
        <end position="284"/>
    </location>
</feature>
<dbReference type="Proteomes" id="UP000011116">
    <property type="component" value="Chromosome 7H"/>
</dbReference>
<proteinExistence type="predicted"/>
<dbReference type="EnsemblPlants" id="HORVU.MOREX.r3.7HG0722140.1">
    <property type="protein sequence ID" value="HORVU.MOREX.r3.7HG0722140.1"/>
    <property type="gene ID" value="HORVU.MOREX.r3.7HG0722140"/>
</dbReference>
<dbReference type="AlphaFoldDB" id="A0A8I6YY39"/>
<accession>A0A8I6YY39</accession>
<dbReference type="PANTHER" id="PTHR33170:SF49">
    <property type="entry name" value="DUF4283 DOMAIN-CONTAINING PROTEIN"/>
    <property type="match status" value="1"/>
</dbReference>
<feature type="region of interest" description="Disordered" evidence="1">
    <location>
        <begin position="93"/>
        <end position="144"/>
    </location>
</feature>
<sequence length="383" mass="43248">MLGPFGELTEAWVQIEGIPPKWCAWKVFAQVAACFGILVDVDWNGIFKSFYEVVRIKVACRDPKKIPFERLAEMKKKLYILFFTVEGFDQIGEETDGDDVDPDEDNQEVEDEELEKKDDGDDLEDEGDEEAIDEIDKANFSSKHMETGSSRKSLMMVVSAADFHPHNLLDEVHEEFVEEIKDKNAEDISWDMVTDGEKEMEMEMESPKNNMVMDMSAHLDYCSEQLQKIEMLESDEEEEGVLPEMQCLPKEMTTILGSTKRSLLDTLEKEAGLKKKKNSNKEGKWGPILNNKPNTRGHGGVKIMDKAAAYMLKKNLEVPKTYKGAYLEKCQLHSCKGGDSSRSMEDLSLWCSGGTTPRIDQTIGQAARGASSHCLEMNVEGQD</sequence>
<dbReference type="PANTHER" id="PTHR33170">
    <property type="entry name" value="DUF4283 DOMAIN-CONTAINING PROTEIN-RELATED"/>
    <property type="match status" value="1"/>
</dbReference>
<reference evidence="2" key="2">
    <citation type="submission" date="2020-10" db="EMBL/GenBank/DDBJ databases">
        <authorList>
            <person name="Scholz U."/>
            <person name="Mascher M."/>
            <person name="Fiebig A."/>
        </authorList>
    </citation>
    <scope>NUCLEOTIDE SEQUENCE [LARGE SCALE GENOMIC DNA]</scope>
    <source>
        <strain evidence="2">cv. Morex</strain>
    </source>
</reference>
<reference evidence="2" key="3">
    <citation type="submission" date="2022-01" db="UniProtKB">
        <authorList>
            <consortium name="EnsemblPlants"/>
        </authorList>
    </citation>
    <scope>IDENTIFICATION</scope>
    <source>
        <strain evidence="2">subsp. vulgare</strain>
    </source>
</reference>
<name>A0A8I6YY39_HORVV</name>
<reference evidence="3" key="1">
    <citation type="journal article" date="2012" name="Nature">
        <title>A physical, genetic and functional sequence assembly of the barley genome.</title>
        <authorList>
            <consortium name="The International Barley Genome Sequencing Consortium"/>
            <person name="Mayer K.F."/>
            <person name="Waugh R."/>
            <person name="Brown J.W."/>
            <person name="Schulman A."/>
            <person name="Langridge P."/>
            <person name="Platzer M."/>
            <person name="Fincher G.B."/>
            <person name="Muehlbauer G.J."/>
            <person name="Sato K."/>
            <person name="Close T.J."/>
            <person name="Wise R.P."/>
            <person name="Stein N."/>
        </authorList>
    </citation>
    <scope>NUCLEOTIDE SEQUENCE [LARGE SCALE GENOMIC DNA]</scope>
    <source>
        <strain evidence="3">cv. Morex</strain>
    </source>
</reference>
<feature type="compositionally biased region" description="Acidic residues" evidence="1">
    <location>
        <begin position="120"/>
        <end position="133"/>
    </location>
</feature>
<evidence type="ECO:0008006" key="4">
    <source>
        <dbReference type="Google" id="ProtNLM"/>
    </source>
</evidence>
<evidence type="ECO:0000313" key="3">
    <source>
        <dbReference type="Proteomes" id="UP000011116"/>
    </source>
</evidence>
<evidence type="ECO:0000256" key="1">
    <source>
        <dbReference type="SAM" id="MobiDB-lite"/>
    </source>
</evidence>
<evidence type="ECO:0000313" key="2">
    <source>
        <dbReference type="EnsemblPlants" id="HORVU.MOREX.r3.7HG0722140.1"/>
    </source>
</evidence>
<feature type="compositionally biased region" description="Acidic residues" evidence="1">
    <location>
        <begin position="93"/>
        <end position="113"/>
    </location>
</feature>